<dbReference type="KEGG" id="lmoi:VV02_17600"/>
<dbReference type="PANTHER" id="PTHR30055:SF174">
    <property type="entry name" value="TRANSCRIPTIONAL REGULATORY PROTEIN (PROBABLY TETR-FAMILY)-RELATED"/>
    <property type="match status" value="1"/>
</dbReference>
<dbReference type="Gene3D" id="1.10.357.10">
    <property type="entry name" value="Tetracycline Repressor, domain 2"/>
    <property type="match status" value="1"/>
</dbReference>
<gene>
    <name evidence="4" type="ORF">VV02_17600</name>
</gene>
<evidence type="ECO:0000256" key="1">
    <source>
        <dbReference type="ARBA" id="ARBA00023125"/>
    </source>
</evidence>
<name>A0A0K1JKZ9_9MICO</name>
<proteinExistence type="predicted"/>
<evidence type="ECO:0000313" key="5">
    <source>
        <dbReference type="Proteomes" id="UP000066480"/>
    </source>
</evidence>
<dbReference type="InterPro" id="IPR050109">
    <property type="entry name" value="HTH-type_TetR-like_transc_reg"/>
</dbReference>
<protein>
    <recommendedName>
        <fullName evidence="3">HTH tetR-type domain-containing protein</fullName>
    </recommendedName>
</protein>
<evidence type="ECO:0000259" key="3">
    <source>
        <dbReference type="PROSITE" id="PS50977"/>
    </source>
</evidence>
<accession>A0A0K1JKZ9</accession>
<dbReference type="STRING" id="571913.VV02_17600"/>
<dbReference type="SUPFAM" id="SSF46689">
    <property type="entry name" value="Homeodomain-like"/>
    <property type="match status" value="1"/>
</dbReference>
<dbReference type="GO" id="GO:0000976">
    <property type="term" value="F:transcription cis-regulatory region binding"/>
    <property type="evidence" value="ECO:0007669"/>
    <property type="project" value="TreeGrafter"/>
</dbReference>
<dbReference type="PATRIC" id="fig|571913.6.peg.3570"/>
<dbReference type="InterPro" id="IPR001647">
    <property type="entry name" value="HTH_TetR"/>
</dbReference>
<evidence type="ECO:0000313" key="4">
    <source>
        <dbReference type="EMBL" id="AKU17240.1"/>
    </source>
</evidence>
<dbReference type="AlphaFoldDB" id="A0A0K1JKZ9"/>
<dbReference type="PANTHER" id="PTHR30055">
    <property type="entry name" value="HTH-TYPE TRANSCRIPTIONAL REGULATOR RUTR"/>
    <property type="match status" value="1"/>
</dbReference>
<keyword evidence="1 2" id="KW-0238">DNA-binding</keyword>
<feature type="DNA-binding region" description="H-T-H motif" evidence="2">
    <location>
        <begin position="44"/>
        <end position="63"/>
    </location>
</feature>
<dbReference type="GO" id="GO:0003700">
    <property type="term" value="F:DNA-binding transcription factor activity"/>
    <property type="evidence" value="ECO:0007669"/>
    <property type="project" value="TreeGrafter"/>
</dbReference>
<reference evidence="4 5" key="1">
    <citation type="submission" date="2015-03" db="EMBL/GenBank/DDBJ databases">
        <title>Luteipulveratus halotolerans sp. nov., a novel actinobacterium (Dermacoccaceae) from Sarawak, Malaysia.</title>
        <authorList>
            <person name="Juboi H."/>
            <person name="Basik A."/>
            <person name="Shamsul S.S."/>
            <person name="Arnold P."/>
            <person name="Schmitt E.K."/>
            <person name="Sanglier J.-J."/>
            <person name="Yeo T."/>
        </authorList>
    </citation>
    <scope>NUCLEOTIDE SEQUENCE [LARGE SCALE GENOMIC DNA]</scope>
    <source>
        <strain evidence="4 5">MN07-A0370</strain>
    </source>
</reference>
<dbReference type="EMBL" id="CP011112">
    <property type="protein sequence ID" value="AKU17240.1"/>
    <property type="molecule type" value="Genomic_DNA"/>
</dbReference>
<dbReference type="Proteomes" id="UP000066480">
    <property type="component" value="Chromosome"/>
</dbReference>
<organism evidence="4 5">
    <name type="scientific">Luteipulveratus mongoliensis</name>
    <dbReference type="NCBI Taxonomy" id="571913"/>
    <lineage>
        <taxon>Bacteria</taxon>
        <taxon>Bacillati</taxon>
        <taxon>Actinomycetota</taxon>
        <taxon>Actinomycetes</taxon>
        <taxon>Micrococcales</taxon>
        <taxon>Dermacoccaceae</taxon>
        <taxon>Luteipulveratus</taxon>
    </lineage>
</organism>
<dbReference type="PROSITE" id="PS50977">
    <property type="entry name" value="HTH_TETR_2"/>
    <property type="match status" value="1"/>
</dbReference>
<keyword evidence="5" id="KW-1185">Reference proteome</keyword>
<dbReference type="InterPro" id="IPR009057">
    <property type="entry name" value="Homeodomain-like_sf"/>
</dbReference>
<feature type="domain" description="HTH tetR-type" evidence="3">
    <location>
        <begin position="21"/>
        <end position="81"/>
    </location>
</feature>
<dbReference type="OrthoDB" id="9816296at2"/>
<dbReference type="Pfam" id="PF00440">
    <property type="entry name" value="TetR_N"/>
    <property type="match status" value="1"/>
</dbReference>
<evidence type="ECO:0000256" key="2">
    <source>
        <dbReference type="PROSITE-ProRule" id="PRU00335"/>
    </source>
</evidence>
<sequence length="210" mass="23573">MLNSVTVDSDPPVRRTRLSHDERRRQLVGIGLRRLVERPIQDLPIDEVAAEAGISRGLLFHYFPTKNDFYAEVVAAAGRRVLRNVAPDEGESGAAGVRQMLERFLDQIDRRRESYLALVYGRGAVRGDEDLALGLRMAVARRVLDLLDLSESDVEVVHAWVAYVEDRALQWSAQQPSSRAGREHLVDQCARALDVLVVNAEPADEPDRRP</sequence>